<accession>A0A167HER3</accession>
<dbReference type="Proteomes" id="UP000185657">
    <property type="component" value="Unassembled WGS sequence"/>
</dbReference>
<dbReference type="AlphaFoldDB" id="A0A167HER3"/>
<proteinExistence type="predicted"/>
<sequence length="161" mass="17902">MLVSTLLAIGLAACATGPRLVSHSFSFNGLKDHWADSVDLLAYAYGDGYHMVREDLSNPSSSALANKPGLPTGRSINGPMPVGEFLFVKWRVKATGEVLEQRVDLRGRLPKNMTNREVTFVMEGPQLYVFVVTRDAPMVKGVLLKTWLSRYNHAYEIYPTK</sequence>
<gene>
    <name evidence="1" type="ORF">LPB072_04020</name>
    <name evidence="2" type="ORF">LPB72_14270</name>
</gene>
<keyword evidence="3" id="KW-1185">Reference proteome</keyword>
<evidence type="ECO:0000313" key="1">
    <source>
        <dbReference type="EMBL" id="AOW12138.1"/>
    </source>
</evidence>
<evidence type="ECO:0000313" key="4">
    <source>
        <dbReference type="Proteomes" id="UP000185680"/>
    </source>
</evidence>
<dbReference type="STRING" id="1763535.LPB072_04020"/>
<organism evidence="1 4">
    <name type="scientific">Hydrogenophaga crassostreae</name>
    <dbReference type="NCBI Taxonomy" id="1763535"/>
    <lineage>
        <taxon>Bacteria</taxon>
        <taxon>Pseudomonadati</taxon>
        <taxon>Pseudomonadota</taxon>
        <taxon>Betaproteobacteria</taxon>
        <taxon>Burkholderiales</taxon>
        <taxon>Comamonadaceae</taxon>
        <taxon>Hydrogenophaga</taxon>
    </lineage>
</organism>
<dbReference type="EMBL" id="LVWD01000026">
    <property type="protein sequence ID" value="OAD41083.1"/>
    <property type="molecule type" value="Genomic_DNA"/>
</dbReference>
<dbReference type="KEGG" id="hyl:LPB072_04020"/>
<dbReference type="Proteomes" id="UP000185680">
    <property type="component" value="Chromosome"/>
</dbReference>
<reference evidence="2 3" key="1">
    <citation type="submission" date="2016-02" db="EMBL/GenBank/DDBJ databases">
        <title>Draft genome sequence of Hydrogenophaga sp. LPB0072.</title>
        <authorList>
            <person name="Shin S.-K."/>
            <person name="Yi H."/>
        </authorList>
    </citation>
    <scope>NUCLEOTIDE SEQUENCE [LARGE SCALE GENOMIC DNA]</scope>
    <source>
        <strain evidence="2 3">LPB0072</strain>
    </source>
</reference>
<protein>
    <submittedName>
        <fullName evidence="1">Uncharacterized protein</fullName>
    </submittedName>
</protein>
<evidence type="ECO:0000313" key="3">
    <source>
        <dbReference type="Proteomes" id="UP000185657"/>
    </source>
</evidence>
<dbReference type="EMBL" id="CP017476">
    <property type="protein sequence ID" value="AOW12138.1"/>
    <property type="molecule type" value="Genomic_DNA"/>
</dbReference>
<evidence type="ECO:0000313" key="2">
    <source>
        <dbReference type="EMBL" id="OAD41083.1"/>
    </source>
</evidence>
<name>A0A167HER3_9BURK</name>
<reference evidence="1 4" key="2">
    <citation type="submission" date="2016-10" db="EMBL/GenBank/DDBJ databases">
        <title>Hydorgenophaga sp. LPB0072 isolated from gastropod.</title>
        <authorList>
            <person name="Kim E."/>
            <person name="Yi H."/>
        </authorList>
    </citation>
    <scope>NUCLEOTIDE SEQUENCE [LARGE SCALE GENOMIC DNA]</scope>
    <source>
        <strain evidence="1 4">LPB0072</strain>
    </source>
</reference>